<accession>A0A645EHP0</accession>
<protein>
    <submittedName>
        <fullName evidence="1">Uncharacterized protein</fullName>
    </submittedName>
</protein>
<evidence type="ECO:0000313" key="1">
    <source>
        <dbReference type="EMBL" id="MPN00113.1"/>
    </source>
</evidence>
<dbReference type="AlphaFoldDB" id="A0A645EHP0"/>
<sequence length="129" mass="14493">MTAGTDDHILRSVAHLLFILALHQRCADCGLLRLGKADPEQRLAHRGNADPFKIGGKRRRKARNHGRLPIQHRLHNLGAIRNFLRILRANDKTLAAEDAFLAHNMRLIRGKPDGFHRAVANAFIAVFTV</sequence>
<comment type="caution">
    <text evidence="1">The sequence shown here is derived from an EMBL/GenBank/DDBJ whole genome shotgun (WGS) entry which is preliminary data.</text>
</comment>
<name>A0A645EHP0_9ZZZZ</name>
<reference evidence="1" key="1">
    <citation type="submission" date="2019-08" db="EMBL/GenBank/DDBJ databases">
        <authorList>
            <person name="Kucharzyk K."/>
            <person name="Murdoch R.W."/>
            <person name="Higgins S."/>
            <person name="Loffler F."/>
        </authorList>
    </citation>
    <scope>NUCLEOTIDE SEQUENCE</scope>
</reference>
<organism evidence="1">
    <name type="scientific">bioreactor metagenome</name>
    <dbReference type="NCBI Taxonomy" id="1076179"/>
    <lineage>
        <taxon>unclassified sequences</taxon>
        <taxon>metagenomes</taxon>
        <taxon>ecological metagenomes</taxon>
    </lineage>
</organism>
<dbReference type="EMBL" id="VSSQ01046157">
    <property type="protein sequence ID" value="MPN00113.1"/>
    <property type="molecule type" value="Genomic_DNA"/>
</dbReference>
<proteinExistence type="predicted"/>
<gene>
    <name evidence="1" type="ORF">SDC9_147307</name>
</gene>